<dbReference type="STRING" id="33114.A0A2G2VC80"/>
<feature type="compositionally biased region" description="Basic and acidic residues" evidence="1">
    <location>
        <begin position="40"/>
        <end position="50"/>
    </location>
</feature>
<dbReference type="AlphaFoldDB" id="A0A2G2VC80"/>
<evidence type="ECO:0000313" key="3">
    <source>
        <dbReference type="EMBL" id="PHT30576.1"/>
    </source>
</evidence>
<organism evidence="3 4">
    <name type="scientific">Capsicum baccatum</name>
    <name type="common">Peruvian pepper</name>
    <dbReference type="NCBI Taxonomy" id="33114"/>
    <lineage>
        <taxon>Eukaryota</taxon>
        <taxon>Viridiplantae</taxon>
        <taxon>Streptophyta</taxon>
        <taxon>Embryophyta</taxon>
        <taxon>Tracheophyta</taxon>
        <taxon>Spermatophyta</taxon>
        <taxon>Magnoliopsida</taxon>
        <taxon>eudicotyledons</taxon>
        <taxon>Gunneridae</taxon>
        <taxon>Pentapetalae</taxon>
        <taxon>asterids</taxon>
        <taxon>lamiids</taxon>
        <taxon>Solanales</taxon>
        <taxon>Solanaceae</taxon>
        <taxon>Solanoideae</taxon>
        <taxon>Capsiceae</taxon>
        <taxon>Capsicum</taxon>
    </lineage>
</organism>
<protein>
    <submittedName>
        <fullName evidence="3">Uncharacterized protein</fullName>
    </submittedName>
</protein>
<dbReference type="PANTHER" id="PTHR34775:SF4">
    <property type="entry name" value="TRANSMEMBRANE PROTEIN"/>
    <property type="match status" value="1"/>
</dbReference>
<dbReference type="Proteomes" id="UP000224567">
    <property type="component" value="Unassembled WGS sequence"/>
</dbReference>
<keyword evidence="2" id="KW-0812">Transmembrane</keyword>
<name>A0A2G2VC80_CAPBA</name>
<comment type="caution">
    <text evidence="3">The sequence shown here is derived from an EMBL/GenBank/DDBJ whole genome shotgun (WGS) entry which is preliminary data.</text>
</comment>
<gene>
    <name evidence="3" type="ORF">CQW23_29881</name>
</gene>
<evidence type="ECO:0000256" key="2">
    <source>
        <dbReference type="SAM" id="Phobius"/>
    </source>
</evidence>
<reference evidence="3 4" key="1">
    <citation type="journal article" date="2017" name="Genome Biol.">
        <title>New reference genome sequences of hot pepper reveal the massive evolution of plant disease-resistance genes by retroduplication.</title>
        <authorList>
            <person name="Kim S."/>
            <person name="Park J."/>
            <person name="Yeom S.I."/>
            <person name="Kim Y.M."/>
            <person name="Seo E."/>
            <person name="Kim K.T."/>
            <person name="Kim M.S."/>
            <person name="Lee J.M."/>
            <person name="Cheong K."/>
            <person name="Shin H.S."/>
            <person name="Kim S.B."/>
            <person name="Han K."/>
            <person name="Lee J."/>
            <person name="Park M."/>
            <person name="Lee H.A."/>
            <person name="Lee H.Y."/>
            <person name="Lee Y."/>
            <person name="Oh S."/>
            <person name="Lee J.H."/>
            <person name="Choi E."/>
            <person name="Choi E."/>
            <person name="Lee S.E."/>
            <person name="Jeon J."/>
            <person name="Kim H."/>
            <person name="Choi G."/>
            <person name="Song H."/>
            <person name="Lee J."/>
            <person name="Lee S.C."/>
            <person name="Kwon J.K."/>
            <person name="Lee H.Y."/>
            <person name="Koo N."/>
            <person name="Hong Y."/>
            <person name="Kim R.W."/>
            <person name="Kang W.H."/>
            <person name="Huh J.H."/>
            <person name="Kang B.C."/>
            <person name="Yang T.J."/>
            <person name="Lee Y.H."/>
            <person name="Bennetzen J.L."/>
            <person name="Choi D."/>
        </authorList>
    </citation>
    <scope>NUCLEOTIDE SEQUENCE [LARGE SCALE GENOMIC DNA]</scope>
    <source>
        <strain evidence="4">cv. PBC81</strain>
    </source>
</reference>
<feature type="transmembrane region" description="Helical" evidence="2">
    <location>
        <begin position="12"/>
        <end position="30"/>
    </location>
</feature>
<evidence type="ECO:0000256" key="1">
    <source>
        <dbReference type="SAM" id="MobiDB-lite"/>
    </source>
</evidence>
<dbReference type="PANTHER" id="PTHR34775">
    <property type="entry name" value="TRANSMEMBRANE PROTEIN"/>
    <property type="match status" value="1"/>
</dbReference>
<dbReference type="EMBL" id="MLFT02000033">
    <property type="protein sequence ID" value="PHT30576.1"/>
    <property type="molecule type" value="Genomic_DNA"/>
</dbReference>
<sequence length="124" mass="14122">MRLHGWSLQYQIQGIFSLLLSLLAGIVLYVKRRSDKTLHPVKDDEAQRIEKKPRKSNSRESLVASEFSMGSPSYGSFTTYERIPAKHASGGEEVIIPVRRSSRIRSHVNFSIKILKSHHCCIDN</sequence>
<proteinExistence type="predicted"/>
<reference evidence="4" key="2">
    <citation type="journal article" date="2017" name="J. Anim. Genet.">
        <title>Multiple reference genome sequences of hot pepper reveal the massive evolution of plant disease resistance genes by retroduplication.</title>
        <authorList>
            <person name="Kim S."/>
            <person name="Park J."/>
            <person name="Yeom S.-I."/>
            <person name="Kim Y.-M."/>
            <person name="Seo E."/>
            <person name="Kim K.-T."/>
            <person name="Kim M.-S."/>
            <person name="Lee J.M."/>
            <person name="Cheong K."/>
            <person name="Shin H.-S."/>
            <person name="Kim S.-B."/>
            <person name="Han K."/>
            <person name="Lee J."/>
            <person name="Park M."/>
            <person name="Lee H.-A."/>
            <person name="Lee H.-Y."/>
            <person name="Lee Y."/>
            <person name="Oh S."/>
            <person name="Lee J.H."/>
            <person name="Choi E."/>
            <person name="Choi E."/>
            <person name="Lee S.E."/>
            <person name="Jeon J."/>
            <person name="Kim H."/>
            <person name="Choi G."/>
            <person name="Song H."/>
            <person name="Lee J."/>
            <person name="Lee S.-C."/>
            <person name="Kwon J.-K."/>
            <person name="Lee H.-Y."/>
            <person name="Koo N."/>
            <person name="Hong Y."/>
            <person name="Kim R.W."/>
            <person name="Kang W.-H."/>
            <person name="Huh J.H."/>
            <person name="Kang B.-C."/>
            <person name="Yang T.-J."/>
            <person name="Lee Y.-H."/>
            <person name="Bennetzen J.L."/>
            <person name="Choi D."/>
        </authorList>
    </citation>
    <scope>NUCLEOTIDE SEQUENCE [LARGE SCALE GENOMIC DNA]</scope>
    <source>
        <strain evidence="4">cv. PBC81</strain>
    </source>
</reference>
<evidence type="ECO:0000313" key="4">
    <source>
        <dbReference type="Proteomes" id="UP000224567"/>
    </source>
</evidence>
<dbReference type="OrthoDB" id="1226116at2759"/>
<keyword evidence="2" id="KW-0472">Membrane</keyword>
<keyword evidence="2" id="KW-1133">Transmembrane helix</keyword>
<keyword evidence="4" id="KW-1185">Reference proteome</keyword>
<accession>A0A2G2VC80</accession>
<feature type="region of interest" description="Disordered" evidence="1">
    <location>
        <begin position="40"/>
        <end position="62"/>
    </location>
</feature>